<dbReference type="Gene3D" id="1.10.3210.10">
    <property type="entry name" value="Hypothetical protein af1432"/>
    <property type="match status" value="2"/>
</dbReference>
<comment type="caution">
    <text evidence="2">The sequence shown here is derived from an EMBL/GenBank/DDBJ whole genome shotgun (WGS) entry which is preliminary data.</text>
</comment>
<evidence type="ECO:0000313" key="2">
    <source>
        <dbReference type="EMBL" id="RJX37887.1"/>
    </source>
</evidence>
<dbReference type="InterPro" id="IPR039356">
    <property type="entry name" value="YfbR/HDDC2"/>
</dbReference>
<dbReference type="PANTHER" id="PTHR11845:SF13">
    <property type="entry name" value="5'-DEOXYNUCLEOTIDASE HDDC2"/>
    <property type="match status" value="1"/>
</dbReference>
<keyword evidence="1" id="KW-0378">Hydrolase</keyword>
<dbReference type="OrthoDB" id="9812744at2"/>
<gene>
    <name evidence="2" type="ORF">D3P09_17490</name>
</gene>
<reference evidence="2 3" key="1">
    <citation type="submission" date="2018-09" db="EMBL/GenBank/DDBJ databases">
        <title>Paenibacillus aracenensis nov. sp. isolated from a cave in southern Spain.</title>
        <authorList>
            <person name="Jurado V."/>
            <person name="Gutierrez-Patricio S."/>
            <person name="Gonzalez-Pimentel J.L."/>
            <person name="Miller A.Z."/>
            <person name="Laiz L."/>
            <person name="Saiz-Jimenez C."/>
        </authorList>
    </citation>
    <scope>NUCLEOTIDE SEQUENCE [LARGE SCALE GENOMIC DNA]</scope>
    <source>
        <strain evidence="2 3">JCM 19203</strain>
    </source>
</reference>
<dbReference type="EMBL" id="QXQB01000004">
    <property type="protein sequence ID" value="RJX37887.1"/>
    <property type="molecule type" value="Genomic_DNA"/>
</dbReference>
<dbReference type="Proteomes" id="UP000267798">
    <property type="component" value="Unassembled WGS sequence"/>
</dbReference>
<dbReference type="AlphaFoldDB" id="A0A3A6PBP0"/>
<organism evidence="2 3">
    <name type="scientific">Paenibacillus pinisoli</name>
    <dbReference type="NCBI Taxonomy" id="1276110"/>
    <lineage>
        <taxon>Bacteria</taxon>
        <taxon>Bacillati</taxon>
        <taxon>Bacillota</taxon>
        <taxon>Bacilli</taxon>
        <taxon>Bacillales</taxon>
        <taxon>Paenibacillaceae</taxon>
        <taxon>Paenibacillus</taxon>
    </lineage>
</organism>
<evidence type="ECO:0000313" key="3">
    <source>
        <dbReference type="Proteomes" id="UP000267798"/>
    </source>
</evidence>
<accession>A0A3A6PBP0</accession>
<evidence type="ECO:0000256" key="1">
    <source>
        <dbReference type="ARBA" id="ARBA00022801"/>
    </source>
</evidence>
<name>A0A3A6PBP0_9BACL</name>
<dbReference type="SUPFAM" id="SSF109604">
    <property type="entry name" value="HD-domain/PDEase-like"/>
    <property type="match status" value="2"/>
</dbReference>
<sequence length="386" mass="44332">MISEGCAMNNSRFVSAIIGMQYVSRWKEFSPRYKDNAASHSFRCASIAVLAGIAEEQLFGNPVNKLQLTARALLHDLNETVTGSIKYVTKKDRHVAGHIQTLETEVSKDIVSRLSKSLQPRFYDYIVDAEDDTYIGQLVRGIDSFDAMLFCKREYERDSSALFKEKYEELRADLLQSPCRSIKWLLEQSEQDAGIRQYLDHILNLDLIERWGGSFNLVPDNDATHSFRVAAMSLFNGLLEAERFDRKDIDLYRLLGKSLLHDVVEGVSGDVASPIKKSSPAIRQAFEQYEKEVAKEMVAQLPAFLHQELTDFLVDAKDESYEGELVDIADKIDALIKSNLEMRNNPHYGDKYYQQLIHIQHHYENPCVIFFLAYILHDLTYDHFVR</sequence>
<dbReference type="PANTHER" id="PTHR11845">
    <property type="entry name" value="5'-DEOXYNUCLEOTIDASE HDDC2"/>
    <property type="match status" value="1"/>
</dbReference>
<dbReference type="GO" id="GO:0002953">
    <property type="term" value="F:5'-deoxynucleotidase activity"/>
    <property type="evidence" value="ECO:0007669"/>
    <property type="project" value="InterPro"/>
</dbReference>
<keyword evidence="3" id="KW-1185">Reference proteome</keyword>
<proteinExistence type="predicted"/>
<protein>
    <submittedName>
        <fullName evidence="2">HD domain-containing protein</fullName>
    </submittedName>
</protein>
<dbReference type="GO" id="GO:0005737">
    <property type="term" value="C:cytoplasm"/>
    <property type="evidence" value="ECO:0007669"/>
    <property type="project" value="TreeGrafter"/>
</dbReference>
<dbReference type="Pfam" id="PF12917">
    <property type="entry name" value="YfbR-like"/>
    <property type="match status" value="2"/>
</dbReference>